<protein>
    <submittedName>
        <fullName evidence="1">Uncharacterized protein</fullName>
    </submittedName>
</protein>
<dbReference type="EMBL" id="JAEAOA010002232">
    <property type="protein sequence ID" value="KAK3607846.1"/>
    <property type="molecule type" value="Genomic_DNA"/>
</dbReference>
<reference evidence="1" key="1">
    <citation type="journal article" date="2021" name="Genome Biol. Evol.">
        <title>A High-Quality Reference Genome for a Parasitic Bivalve with Doubly Uniparental Inheritance (Bivalvia: Unionida).</title>
        <authorList>
            <person name="Smith C.H."/>
        </authorList>
    </citation>
    <scope>NUCLEOTIDE SEQUENCE</scope>
    <source>
        <strain evidence="1">CHS0354</strain>
    </source>
</reference>
<reference evidence="1" key="3">
    <citation type="submission" date="2023-05" db="EMBL/GenBank/DDBJ databases">
        <authorList>
            <person name="Smith C.H."/>
        </authorList>
    </citation>
    <scope>NUCLEOTIDE SEQUENCE</scope>
    <source>
        <strain evidence="1">CHS0354</strain>
        <tissue evidence="1">Mantle</tissue>
    </source>
</reference>
<sequence>MKIEENKTSQYRRKVVTLCKWRFEAQCHLPEYPLNIRIQAFRWSHEAGRDRRGIGDYLRLRLETILPTAMEAGHIREDYKDCLLREKAWFSLSDLRKRHTSLSST</sequence>
<organism evidence="1 2">
    <name type="scientific">Potamilus streckersoni</name>
    <dbReference type="NCBI Taxonomy" id="2493646"/>
    <lineage>
        <taxon>Eukaryota</taxon>
        <taxon>Metazoa</taxon>
        <taxon>Spiralia</taxon>
        <taxon>Lophotrochozoa</taxon>
        <taxon>Mollusca</taxon>
        <taxon>Bivalvia</taxon>
        <taxon>Autobranchia</taxon>
        <taxon>Heteroconchia</taxon>
        <taxon>Palaeoheterodonta</taxon>
        <taxon>Unionida</taxon>
        <taxon>Unionoidea</taxon>
        <taxon>Unionidae</taxon>
        <taxon>Ambleminae</taxon>
        <taxon>Lampsilini</taxon>
        <taxon>Potamilus</taxon>
    </lineage>
</organism>
<keyword evidence="2" id="KW-1185">Reference proteome</keyword>
<name>A0AAE0WAW1_9BIVA</name>
<comment type="caution">
    <text evidence="1">The sequence shown here is derived from an EMBL/GenBank/DDBJ whole genome shotgun (WGS) entry which is preliminary data.</text>
</comment>
<evidence type="ECO:0000313" key="1">
    <source>
        <dbReference type="EMBL" id="KAK3607846.1"/>
    </source>
</evidence>
<accession>A0AAE0WAW1</accession>
<evidence type="ECO:0000313" key="2">
    <source>
        <dbReference type="Proteomes" id="UP001195483"/>
    </source>
</evidence>
<gene>
    <name evidence="1" type="ORF">CHS0354_038273</name>
</gene>
<reference evidence="1" key="2">
    <citation type="journal article" date="2021" name="Genome Biol. Evol.">
        <title>Developing a high-quality reference genome for a parasitic bivalve with doubly uniparental inheritance (Bivalvia: Unionida).</title>
        <authorList>
            <person name="Smith C.H."/>
        </authorList>
    </citation>
    <scope>NUCLEOTIDE SEQUENCE</scope>
    <source>
        <strain evidence="1">CHS0354</strain>
        <tissue evidence="1">Mantle</tissue>
    </source>
</reference>
<proteinExistence type="predicted"/>
<dbReference type="Proteomes" id="UP001195483">
    <property type="component" value="Unassembled WGS sequence"/>
</dbReference>
<dbReference type="AlphaFoldDB" id="A0AAE0WAW1"/>